<dbReference type="AlphaFoldDB" id="A0A248UMB1"/>
<dbReference type="SUPFAM" id="SSF52540">
    <property type="entry name" value="P-loop containing nucleoside triphosphate hydrolases"/>
    <property type="match status" value="1"/>
</dbReference>
<dbReference type="InterPro" id="IPR027417">
    <property type="entry name" value="P-loop_NTPase"/>
</dbReference>
<organism evidence="2 3">
    <name type="scientific">Ochrobactrum quorumnocens</name>
    <dbReference type="NCBI Taxonomy" id="271865"/>
    <lineage>
        <taxon>Bacteria</taxon>
        <taxon>Pseudomonadati</taxon>
        <taxon>Pseudomonadota</taxon>
        <taxon>Alphaproteobacteria</taxon>
        <taxon>Hyphomicrobiales</taxon>
        <taxon>Brucellaceae</taxon>
        <taxon>Brucella/Ochrobactrum group</taxon>
        <taxon>Ochrobactrum</taxon>
    </lineage>
</organism>
<dbReference type="PANTHER" id="PTHR43581:SF2">
    <property type="entry name" value="EXCINUCLEASE ATPASE SUBUNIT"/>
    <property type="match status" value="1"/>
</dbReference>
<reference evidence="2 3" key="1">
    <citation type="submission" date="2017-07" db="EMBL/GenBank/DDBJ databases">
        <title>Phylogenetic study on the rhizospheric bacterium Ochrobactrum sp. A44.</title>
        <authorList>
            <person name="Krzyzanowska D.M."/>
            <person name="Ossowicki A."/>
            <person name="Rajewska M."/>
            <person name="Maciag T."/>
            <person name="Kaczynski Z."/>
            <person name="Czerwicka M."/>
            <person name="Jafra S."/>
        </authorList>
    </citation>
    <scope>NUCLEOTIDE SEQUENCE [LARGE SCALE GENOMIC DNA]</scope>
    <source>
        <strain evidence="2 3">A44</strain>
        <plasmid evidence="2 3">unnamed1</plasmid>
    </source>
</reference>
<protein>
    <submittedName>
        <fullName evidence="2">AAA domain protein</fullName>
    </submittedName>
</protein>
<keyword evidence="2" id="KW-0614">Plasmid</keyword>
<name>A0A248UMB1_9HYPH</name>
<proteinExistence type="predicted"/>
<dbReference type="EMBL" id="CP022605">
    <property type="protein sequence ID" value="ASV87804.1"/>
    <property type="molecule type" value="Genomic_DNA"/>
</dbReference>
<dbReference type="Pfam" id="PF13304">
    <property type="entry name" value="AAA_21"/>
    <property type="match status" value="1"/>
</dbReference>
<dbReference type="InterPro" id="IPR051396">
    <property type="entry name" value="Bact_Antivir_Def_Nuclease"/>
</dbReference>
<evidence type="ECO:0000313" key="2">
    <source>
        <dbReference type="EMBL" id="ASV87804.1"/>
    </source>
</evidence>
<dbReference type="Gene3D" id="3.40.50.300">
    <property type="entry name" value="P-loop containing nucleotide triphosphate hydrolases"/>
    <property type="match status" value="1"/>
</dbReference>
<dbReference type="PANTHER" id="PTHR43581">
    <property type="entry name" value="ATP/GTP PHOSPHATASE"/>
    <property type="match status" value="1"/>
</dbReference>
<accession>A0A248UMB1</accession>
<gene>
    <name evidence="2" type="ORF">CES85_3306</name>
</gene>
<evidence type="ECO:0000259" key="1">
    <source>
        <dbReference type="Pfam" id="PF13304"/>
    </source>
</evidence>
<evidence type="ECO:0000313" key="3">
    <source>
        <dbReference type="Proteomes" id="UP000215256"/>
    </source>
</evidence>
<sequence>MESLLFRSLNNLFEEAENEALRRINIGSVFQFLGLEPILTVIYKIRIHSSVLRRLQRGERVDWKTIGDFSESRNVEEMLRSGFDEAELNNLLDLAMGRAEDGFVKTVADFNYGGALDDTFRVLQPLRRAGFLRLSGVEVKQINGPVSNLRRASSGQLSMICALLALASVINNASLVLIDEPELSLHPEWQVDYVNLLIKTFARFKGCHFVIATHSPMVISELPKHANVIALDQPSMPATEAITGQSADYLLAEVFGTPMPGNLYVRGRVVAALELISEGKSKSPEFDEVTADLHKISQQLKPGDPIADIIGDIADVARSAGTKAS</sequence>
<geneLocation type="plasmid" evidence="2 3">
    <name>unnamed1</name>
</geneLocation>
<feature type="domain" description="ATPase AAA-type core" evidence="1">
    <location>
        <begin position="148"/>
        <end position="219"/>
    </location>
</feature>
<dbReference type="GO" id="GO:0016887">
    <property type="term" value="F:ATP hydrolysis activity"/>
    <property type="evidence" value="ECO:0007669"/>
    <property type="project" value="InterPro"/>
</dbReference>
<dbReference type="KEGG" id="och:CES85_3306"/>
<dbReference type="Proteomes" id="UP000215256">
    <property type="component" value="Plasmid unnamed1"/>
</dbReference>
<dbReference type="InterPro" id="IPR003959">
    <property type="entry name" value="ATPase_AAA_core"/>
</dbReference>
<dbReference type="GO" id="GO:0005524">
    <property type="term" value="F:ATP binding"/>
    <property type="evidence" value="ECO:0007669"/>
    <property type="project" value="InterPro"/>
</dbReference>